<name>A0A2K8K728_9RHOB</name>
<keyword evidence="5" id="KW-0460">Magnesium</keyword>
<dbReference type="PANTHER" id="PTHR41394:SF5">
    <property type="entry name" value="SLC41A_MGTE INTEGRAL MEMBRANE DOMAIN-CONTAINING PROTEIN"/>
    <property type="match status" value="1"/>
</dbReference>
<evidence type="ECO:0000313" key="11">
    <source>
        <dbReference type="EMBL" id="ATX65261.1"/>
    </source>
</evidence>
<dbReference type="InterPro" id="IPR046342">
    <property type="entry name" value="CBS_dom_sf"/>
</dbReference>
<evidence type="ECO:0000259" key="10">
    <source>
        <dbReference type="Pfam" id="PF01769"/>
    </source>
</evidence>
<evidence type="ECO:0000256" key="6">
    <source>
        <dbReference type="ARBA" id="ARBA00022989"/>
    </source>
</evidence>
<feature type="transmembrane region" description="Helical" evidence="8">
    <location>
        <begin position="203"/>
        <end position="224"/>
    </location>
</feature>
<feature type="transmembrane region" description="Helical" evidence="8">
    <location>
        <begin position="176"/>
        <end position="197"/>
    </location>
</feature>
<dbReference type="SUPFAM" id="SSF161093">
    <property type="entry name" value="MgtE membrane domain-like"/>
    <property type="match status" value="1"/>
</dbReference>
<evidence type="ECO:0000256" key="8">
    <source>
        <dbReference type="SAM" id="Phobius"/>
    </source>
</evidence>
<keyword evidence="6 8" id="KW-1133">Transmembrane helix</keyword>
<comment type="subcellular location">
    <subcellularLocation>
        <location evidence="1">Membrane</location>
        <topology evidence="1">Multi-pass membrane protein</topology>
    </subcellularLocation>
</comment>
<keyword evidence="12" id="KW-1185">Reference proteome</keyword>
<reference evidence="11 12" key="1">
    <citation type="submission" date="2017-11" db="EMBL/GenBank/DDBJ databases">
        <title>Revised Sequence and Annotation of the Rhodobaca barguzinensis strain alga05 Genome.</title>
        <authorList>
            <person name="Kopejtka K."/>
            <person name="Tomasch J.M."/>
            <person name="Bunk B."/>
            <person name="Koblizek M."/>
        </authorList>
    </citation>
    <scope>NUCLEOTIDE SEQUENCE [LARGE SCALE GENOMIC DNA]</scope>
    <source>
        <strain evidence="12">alga05</strain>
    </source>
</reference>
<evidence type="ECO:0000256" key="1">
    <source>
        <dbReference type="ARBA" id="ARBA00004141"/>
    </source>
</evidence>
<keyword evidence="3" id="KW-0813">Transport</keyword>
<dbReference type="Gene3D" id="3.10.580.10">
    <property type="entry name" value="CBS-domain"/>
    <property type="match status" value="1"/>
</dbReference>
<organism evidence="11 12">
    <name type="scientific">Roseinatronobacter bogoriensis subsp. barguzinensis</name>
    <dbReference type="NCBI Taxonomy" id="441209"/>
    <lineage>
        <taxon>Bacteria</taxon>
        <taxon>Pseudomonadati</taxon>
        <taxon>Pseudomonadota</taxon>
        <taxon>Alphaproteobacteria</taxon>
        <taxon>Rhodobacterales</taxon>
        <taxon>Paracoccaceae</taxon>
        <taxon>Roseinatronobacter</taxon>
    </lineage>
</organism>
<evidence type="ECO:0000256" key="2">
    <source>
        <dbReference type="ARBA" id="ARBA00009749"/>
    </source>
</evidence>
<dbReference type="GO" id="GO:0008324">
    <property type="term" value="F:monoatomic cation transmembrane transporter activity"/>
    <property type="evidence" value="ECO:0007669"/>
    <property type="project" value="InterPro"/>
</dbReference>
<gene>
    <name evidence="11" type="ORF">BG454_04985</name>
</gene>
<evidence type="ECO:0000256" key="4">
    <source>
        <dbReference type="ARBA" id="ARBA00022692"/>
    </source>
</evidence>
<dbReference type="OrthoDB" id="9790355at2"/>
<dbReference type="InterPro" id="IPR036739">
    <property type="entry name" value="SLC41_membr_dom_sf"/>
</dbReference>
<feature type="transmembrane region" description="Helical" evidence="8">
    <location>
        <begin position="333"/>
        <end position="351"/>
    </location>
</feature>
<dbReference type="Gene3D" id="1.10.357.20">
    <property type="entry name" value="SLC41 divalent cation transporters, integral membrane domain"/>
    <property type="match status" value="1"/>
</dbReference>
<protein>
    <submittedName>
        <fullName evidence="11">Magnesium transporter</fullName>
    </submittedName>
</protein>
<dbReference type="EMBL" id="CP024899">
    <property type="protein sequence ID" value="ATX65261.1"/>
    <property type="molecule type" value="Genomic_DNA"/>
</dbReference>
<dbReference type="RefSeq" id="WP_071479328.1">
    <property type="nucleotide sequence ID" value="NZ_CP024899.1"/>
</dbReference>
<proteinExistence type="inferred from homology"/>
<dbReference type="AlphaFoldDB" id="A0A2K8K728"/>
<dbReference type="InterPro" id="IPR000644">
    <property type="entry name" value="CBS_dom"/>
</dbReference>
<dbReference type="SUPFAM" id="SSF54631">
    <property type="entry name" value="CBS-domain pair"/>
    <property type="match status" value="1"/>
</dbReference>
<dbReference type="Pfam" id="PF00571">
    <property type="entry name" value="CBS"/>
    <property type="match status" value="1"/>
</dbReference>
<dbReference type="Pfam" id="PF01769">
    <property type="entry name" value="MgtE"/>
    <property type="match status" value="1"/>
</dbReference>
<evidence type="ECO:0000256" key="7">
    <source>
        <dbReference type="ARBA" id="ARBA00023136"/>
    </source>
</evidence>
<feature type="transmembrane region" description="Helical" evidence="8">
    <location>
        <begin position="288"/>
        <end position="312"/>
    </location>
</feature>
<keyword evidence="4 8" id="KW-0812">Transmembrane</keyword>
<dbReference type="InterPro" id="IPR006667">
    <property type="entry name" value="SLC41_membr_dom"/>
</dbReference>
<dbReference type="KEGG" id="rbg:BG454_04985"/>
<evidence type="ECO:0000259" key="9">
    <source>
        <dbReference type="Pfam" id="PF00571"/>
    </source>
</evidence>
<comment type="similarity">
    <text evidence="2">Belongs to the SLC41A transporter family.</text>
</comment>
<dbReference type="PANTHER" id="PTHR41394">
    <property type="entry name" value="MAGNESIUM TRANSPORTER MGTE"/>
    <property type="match status" value="1"/>
</dbReference>
<feature type="transmembrane region" description="Helical" evidence="8">
    <location>
        <begin position="255"/>
        <end position="276"/>
    </location>
</feature>
<evidence type="ECO:0000256" key="3">
    <source>
        <dbReference type="ARBA" id="ARBA00022448"/>
    </source>
</evidence>
<sequence length="373" mass="40304">MATTTLDTTRTPNRPARDPISERIRDAFVYVTEGAKVTDAIEAVRRSHVPTGQAACVFVIDDKGRYKGFVRLSALLRADGDSNVNAFIDGADLAVLDDMEQEAAARRLQLRDVPLLPVVNAKSEMIGVLTFDDAMDILEQETTDDIMFKAGVGDVFNSDDHIRSEKLTQGPIWYTVRVRILFLMVTLAGGLIVGGLIDQFEDVLGAVIALAIFIPLVMDMGGNVGTQSSTIFARGFALGHVTMQDFWRRSFAREAAVGLVMAVGIALVAGTVAYFWQGIPNDIPQLGVVVGVALFTSVFTAACLGFLMPYVMVKMGIDHAPGADPFITTIKDFTGLLVYFLMASWLIGVDFDSEATAMLQDAPYASVALVTST</sequence>
<dbReference type="STRING" id="441209.GCA_001870665_03736"/>
<dbReference type="Proteomes" id="UP000228948">
    <property type="component" value="Chromosome"/>
</dbReference>
<evidence type="ECO:0000313" key="12">
    <source>
        <dbReference type="Proteomes" id="UP000228948"/>
    </source>
</evidence>
<feature type="domain" description="CBS" evidence="9">
    <location>
        <begin position="25"/>
        <end position="78"/>
    </location>
</feature>
<evidence type="ECO:0000256" key="5">
    <source>
        <dbReference type="ARBA" id="ARBA00022842"/>
    </source>
</evidence>
<feature type="domain" description="SLC41A/MgtE integral membrane" evidence="10">
    <location>
        <begin position="214"/>
        <end position="341"/>
    </location>
</feature>
<dbReference type="GO" id="GO:0016020">
    <property type="term" value="C:membrane"/>
    <property type="evidence" value="ECO:0007669"/>
    <property type="project" value="UniProtKB-SubCell"/>
</dbReference>
<keyword evidence="7 8" id="KW-0472">Membrane</keyword>
<accession>A0A2K8K728</accession>